<dbReference type="UniPathway" id="UPA00079"/>
<dbReference type="PRINTS" id="PR00111">
    <property type="entry name" value="ABHYDROLASE"/>
</dbReference>
<evidence type="ECO:0000259" key="4">
    <source>
        <dbReference type="Pfam" id="PF00561"/>
    </source>
</evidence>
<evidence type="ECO:0000313" key="6">
    <source>
        <dbReference type="Proteomes" id="UP000070376"/>
    </source>
</evidence>
<dbReference type="GO" id="GO:0070205">
    <property type="term" value="F:2-succinyl-6-hydroxy-2,4-cyclohexadiene-1-carboxylate synthase activity"/>
    <property type="evidence" value="ECO:0007669"/>
    <property type="project" value="UniProtKB-UniRule"/>
</dbReference>
<evidence type="ECO:0000256" key="1">
    <source>
        <dbReference type="ARBA" id="ARBA00022428"/>
    </source>
</evidence>
<dbReference type="RefSeq" id="WP_061086739.1">
    <property type="nucleotide sequence ID" value="NZ_KQ955826.1"/>
</dbReference>
<evidence type="ECO:0000256" key="3">
    <source>
        <dbReference type="HAMAP-Rule" id="MF_01660"/>
    </source>
</evidence>
<dbReference type="Gene3D" id="3.40.50.1820">
    <property type="entry name" value="alpha/beta hydrolase"/>
    <property type="match status" value="1"/>
</dbReference>
<dbReference type="GO" id="GO:0009234">
    <property type="term" value="P:menaquinone biosynthetic process"/>
    <property type="evidence" value="ECO:0007669"/>
    <property type="project" value="UniProtKB-UniRule"/>
</dbReference>
<proteinExistence type="inferred from homology"/>
<dbReference type="InterPro" id="IPR022485">
    <property type="entry name" value="SHCHC_synthase_MenH"/>
</dbReference>
<reference evidence="6" key="1">
    <citation type="submission" date="2016-01" db="EMBL/GenBank/DDBJ databases">
        <authorList>
            <person name="Mitreva M."/>
            <person name="Pepin K.H."/>
            <person name="Mihindukulasuriya K.A."/>
            <person name="Fulton R."/>
            <person name="Fronick C."/>
            <person name="O'Laughlin M."/>
            <person name="Miner T."/>
            <person name="Herter B."/>
            <person name="Rosa B.A."/>
            <person name="Cordes M."/>
            <person name="Tomlinson C."/>
            <person name="Wollam A."/>
            <person name="Palsikar V.B."/>
            <person name="Mardis E.R."/>
            <person name="Wilson R.K."/>
        </authorList>
    </citation>
    <scope>NUCLEOTIDE SEQUENCE [LARGE SCALE GENOMIC DNA]</scope>
    <source>
        <strain evidence="6">GED7749B</strain>
    </source>
</reference>
<comment type="pathway">
    <text evidence="3">Quinol/quinone metabolism; menaquinone biosynthesis.</text>
</comment>
<dbReference type="InterPro" id="IPR000073">
    <property type="entry name" value="AB_hydrolase_1"/>
</dbReference>
<dbReference type="EMBL" id="LRPN01000048">
    <property type="protein sequence ID" value="KWZ82831.1"/>
    <property type="molecule type" value="Genomic_DNA"/>
</dbReference>
<dbReference type="SUPFAM" id="SSF53474">
    <property type="entry name" value="alpha/beta-Hydrolases"/>
    <property type="match status" value="1"/>
</dbReference>
<name>A0A133KTC6_HEYCO</name>
<dbReference type="InterPro" id="IPR029058">
    <property type="entry name" value="AB_hydrolase_fold"/>
</dbReference>
<comment type="similarity">
    <text evidence="3">Belongs to the AB hydrolase superfamily. MenH family.</text>
</comment>
<dbReference type="EC" id="4.2.99.20" evidence="3"/>
<dbReference type="PATRIC" id="fig|1398.22.peg.1600"/>
<dbReference type="PANTHER" id="PTHR42916">
    <property type="entry name" value="2-SUCCINYL-5-ENOLPYRUVYL-6-HYDROXY-3-CYCLOHEXENE-1-CARBOXYLATE SYNTHASE"/>
    <property type="match status" value="1"/>
</dbReference>
<keyword evidence="1 3" id="KW-0474">Menaquinone biosynthesis</keyword>
<protein>
    <recommendedName>
        <fullName evidence="3">Putative 2-succinyl-6-hydroxy-2,4-cyclohexadiene-1-carboxylate synthase</fullName>
        <shortName evidence="3">SHCHC synthase</shortName>
        <ecNumber evidence="3">4.2.99.20</ecNumber>
    </recommendedName>
</protein>
<keyword evidence="2 3" id="KW-0456">Lyase</keyword>
<comment type="subunit">
    <text evidence="3">Monomer.</text>
</comment>
<comment type="catalytic activity">
    <reaction evidence="3">
        <text>5-enolpyruvoyl-6-hydroxy-2-succinyl-cyclohex-3-ene-1-carboxylate = (1R,6R)-6-hydroxy-2-succinyl-cyclohexa-2,4-diene-1-carboxylate + pyruvate</text>
        <dbReference type="Rhea" id="RHEA:25597"/>
        <dbReference type="ChEBI" id="CHEBI:15361"/>
        <dbReference type="ChEBI" id="CHEBI:58689"/>
        <dbReference type="ChEBI" id="CHEBI:58818"/>
        <dbReference type="EC" id="4.2.99.20"/>
    </reaction>
</comment>
<comment type="pathway">
    <text evidence="3">Quinol/quinone metabolism; 1,4-dihydroxy-2-naphthoate biosynthesis; 1,4-dihydroxy-2-naphthoate from chorismate: step 3/7.</text>
</comment>
<dbReference type="UniPathway" id="UPA01057">
    <property type="reaction ID" value="UER00900"/>
</dbReference>
<dbReference type="Pfam" id="PF00561">
    <property type="entry name" value="Abhydrolase_1"/>
    <property type="match status" value="1"/>
</dbReference>
<organism evidence="5 6">
    <name type="scientific">Heyndrickxia coagulans</name>
    <name type="common">Weizmannia coagulans</name>
    <dbReference type="NCBI Taxonomy" id="1398"/>
    <lineage>
        <taxon>Bacteria</taxon>
        <taxon>Bacillati</taxon>
        <taxon>Bacillota</taxon>
        <taxon>Bacilli</taxon>
        <taxon>Bacillales</taxon>
        <taxon>Bacillaceae</taxon>
        <taxon>Heyndrickxia</taxon>
    </lineage>
</organism>
<sequence length="267" mass="29748">MRINGLEYHVETAGDEEPLLLLHGFTGNGNTWNDTVAMLRDEFRCIVVDIIGHGKTEKPDDPGRYDITKAAADLRAVLQALGIRRASVLGYSMGGRLALTFAVRYPQMVDKLVLESASPGLKTEAERLARRERDEQLAERILAGGIEAFVSHWENLPLFASQKQLPAEVREKIRKQRLENDPAGLANSLRGMGTGAQPSWWGRLSELHFPVLLATGEWDAKFCRIAGEMEERLPNAKKIIFPHAGHAIHVEDPKKFGTMVKGFLKNC</sequence>
<dbReference type="Proteomes" id="UP000070376">
    <property type="component" value="Unassembled WGS sequence"/>
</dbReference>
<accession>A0A133KTC6</accession>
<evidence type="ECO:0000256" key="2">
    <source>
        <dbReference type="ARBA" id="ARBA00023239"/>
    </source>
</evidence>
<dbReference type="HAMAP" id="MF_01660">
    <property type="entry name" value="MenH"/>
    <property type="match status" value="1"/>
</dbReference>
<feature type="domain" description="AB hydrolase-1" evidence="4">
    <location>
        <begin position="18"/>
        <end position="253"/>
    </location>
</feature>
<evidence type="ECO:0000313" key="5">
    <source>
        <dbReference type="EMBL" id="KWZ82831.1"/>
    </source>
</evidence>
<gene>
    <name evidence="3" type="primary">menH</name>
    <name evidence="5" type="ORF">HMPREF3213_01591</name>
</gene>
<dbReference type="AlphaFoldDB" id="A0A133KTC6"/>
<dbReference type="PANTHER" id="PTHR42916:SF1">
    <property type="entry name" value="PROTEIN PHYLLO, CHLOROPLASTIC"/>
    <property type="match status" value="1"/>
</dbReference>
<dbReference type="NCBIfam" id="TIGR03695">
    <property type="entry name" value="menH_SHCHC"/>
    <property type="match status" value="1"/>
</dbReference>
<comment type="function">
    <text evidence="3">Catalyzes a proton abstraction reaction that results in 2,5-elimination of pyruvate from 2-succinyl-5-enolpyruvyl-6-hydroxy-3-cyclohexene-1-carboxylate (SEPHCHC) and the formation of 2-succinyl-6-hydroxy-2,4-cyclohexadiene-1-carboxylate (SHCHC).</text>
</comment>
<comment type="caution">
    <text evidence="5">The sequence shown here is derived from an EMBL/GenBank/DDBJ whole genome shotgun (WGS) entry which is preliminary data.</text>
</comment>